<evidence type="ECO:0000313" key="2">
    <source>
        <dbReference type="EMBL" id="AAM03896.1"/>
    </source>
</evidence>
<dbReference type="AlphaFoldDB" id="Q8TTI3"/>
<dbReference type="GeneID" id="32154372"/>
<feature type="transmembrane region" description="Helical" evidence="1">
    <location>
        <begin position="12"/>
        <end position="33"/>
    </location>
</feature>
<name>Q8TTI3_METAC</name>
<feature type="transmembrane region" description="Helical" evidence="1">
    <location>
        <begin position="39"/>
        <end position="60"/>
    </location>
</feature>
<dbReference type="EnsemblBacteria" id="AAM03896">
    <property type="protein sequence ID" value="AAM03896"/>
    <property type="gene ID" value="MA_0450"/>
</dbReference>
<reference evidence="2 3" key="1">
    <citation type="journal article" date="2002" name="Genome Res.">
        <title>The genome of Methanosarcina acetivorans reveals extensive metabolic and physiological diversity.</title>
        <authorList>
            <person name="Galagan J.E."/>
            <person name="Nusbaum C."/>
            <person name="Roy A."/>
            <person name="Endrizzi M.G."/>
            <person name="Macdonald P."/>
            <person name="FitzHugh W."/>
            <person name="Calvo S."/>
            <person name="Engels R."/>
            <person name="Smirnov S."/>
            <person name="Atnoor D."/>
            <person name="Brown A."/>
            <person name="Allen N."/>
            <person name="Naylor J."/>
            <person name="Stange-Thomann N."/>
            <person name="DeArellano K."/>
            <person name="Johnson R."/>
            <person name="Linton L."/>
            <person name="McEwan P."/>
            <person name="McKernan K."/>
            <person name="Talamas J."/>
            <person name="Tirrell A."/>
            <person name="Ye W."/>
            <person name="Zimmer A."/>
            <person name="Barber R.D."/>
            <person name="Cann I."/>
            <person name="Graham D.E."/>
            <person name="Grahame D.A."/>
            <person name="Guss A."/>
            <person name="Hedderich R."/>
            <person name="Ingram-Smith C."/>
            <person name="Kuettner C.H."/>
            <person name="Krzycki J.A."/>
            <person name="Leigh J.A."/>
            <person name="Li W."/>
            <person name="Liu J."/>
            <person name="Mukhopadhyay B."/>
            <person name="Reeve J.N."/>
            <person name="Smith K."/>
            <person name="Springer T.A."/>
            <person name="Umayam L.A."/>
            <person name="White O."/>
            <person name="White R.H."/>
            <person name="de Macario E.C."/>
            <person name="Ferry J.G."/>
            <person name="Jarrell K.F."/>
            <person name="Jing H."/>
            <person name="Macario A.J.L."/>
            <person name="Paulsen I."/>
            <person name="Pritchett M."/>
            <person name="Sowers K.R."/>
            <person name="Swanson R.V."/>
            <person name="Zinder S.H."/>
            <person name="Lander E."/>
            <person name="Metcalf W.W."/>
            <person name="Birren B."/>
        </authorList>
    </citation>
    <scope>NUCLEOTIDE SEQUENCE [LARGE SCALE GENOMIC DNA]</scope>
    <source>
        <strain evidence="3">ATCC 35395 / DSM 2834 / JCM 12185 / C2A</strain>
    </source>
</reference>
<keyword evidence="1" id="KW-0472">Membrane</keyword>
<organism evidence="2 3">
    <name type="scientific">Methanosarcina acetivorans (strain ATCC 35395 / DSM 2834 / JCM 12185 / C2A)</name>
    <dbReference type="NCBI Taxonomy" id="188937"/>
    <lineage>
        <taxon>Archaea</taxon>
        <taxon>Methanobacteriati</taxon>
        <taxon>Methanobacteriota</taxon>
        <taxon>Stenosarchaea group</taxon>
        <taxon>Methanomicrobia</taxon>
        <taxon>Methanosarcinales</taxon>
        <taxon>Methanosarcinaceae</taxon>
        <taxon>Methanosarcina</taxon>
    </lineage>
</organism>
<evidence type="ECO:0000256" key="1">
    <source>
        <dbReference type="SAM" id="Phobius"/>
    </source>
</evidence>
<dbReference type="RefSeq" id="WP_011020501.1">
    <property type="nucleotide sequence ID" value="NC_003552.1"/>
</dbReference>
<evidence type="ECO:0000313" key="3">
    <source>
        <dbReference type="Proteomes" id="UP000002487"/>
    </source>
</evidence>
<dbReference type="STRING" id="188937.MA_0450"/>
<dbReference type="HOGENOM" id="CLU_206271_0_0_2"/>
<keyword evidence="1" id="KW-1133">Transmembrane helix</keyword>
<dbReference type="EMBL" id="AE010299">
    <property type="protein sequence ID" value="AAM03896.1"/>
    <property type="molecule type" value="Genomic_DNA"/>
</dbReference>
<keyword evidence="1" id="KW-0812">Transmembrane</keyword>
<keyword evidence="3" id="KW-1185">Reference proteome</keyword>
<dbReference type="KEGG" id="mac:MA_0450"/>
<accession>Q8TTI3</accession>
<sequence length="69" mass="7940">MVSLNLTKRQAEVGGFLVFLFFYLVFFNLVFHFKGPGYPIYAPGTLIFAFLGYWLGGYLYDKYLGRKPG</sequence>
<proteinExistence type="predicted"/>
<gene>
    <name evidence="2" type="ordered locus">MA_0450</name>
</gene>
<dbReference type="InParanoid" id="Q8TTI3"/>
<dbReference type="Proteomes" id="UP000002487">
    <property type="component" value="Chromosome"/>
</dbReference>
<protein>
    <submittedName>
        <fullName evidence="2">Uncharacterized protein</fullName>
    </submittedName>
</protein>